<dbReference type="OrthoDB" id="2065010at2"/>
<dbReference type="EMBL" id="MWUE01000003">
    <property type="protein sequence ID" value="OQP36097.1"/>
    <property type="molecule type" value="Genomic_DNA"/>
</dbReference>
<organism evidence="1 2">
    <name type="scientific">Pantoea latae</name>
    <dbReference type="NCBI Taxonomy" id="1964541"/>
    <lineage>
        <taxon>Bacteria</taxon>
        <taxon>Pseudomonadati</taxon>
        <taxon>Pseudomonadota</taxon>
        <taxon>Gammaproteobacteria</taxon>
        <taxon>Enterobacterales</taxon>
        <taxon>Erwiniaceae</taxon>
        <taxon>Pantoea</taxon>
    </lineage>
</organism>
<accession>A0A1V9DQG8</accession>
<protein>
    <submittedName>
        <fullName evidence="1">DUF4865 domain-containing protein</fullName>
    </submittedName>
</protein>
<evidence type="ECO:0000313" key="1">
    <source>
        <dbReference type="EMBL" id="OQP36097.1"/>
    </source>
</evidence>
<dbReference type="Pfam" id="PF16157">
    <property type="entry name" value="DUF4865"/>
    <property type="match status" value="1"/>
</dbReference>
<dbReference type="AlphaFoldDB" id="A0A1V9DQG8"/>
<sequence length="169" mass="18777">MIVMHYGFTLPADYDMAIIERRIAQNGAKLDNFPDLLFKAYLYARRDEGAQANRYAPLYLWRDTAGLTRFLQSDGFARLVADFGWPQLHSGIALKVPTPETLRGACYARLRHQPLAPYSDLAALTPNAALVGWDLSGQSLLQADFSAHPPAAQGEIYRIGYLARGADYA</sequence>
<evidence type="ECO:0000313" key="2">
    <source>
        <dbReference type="Proteomes" id="UP000192769"/>
    </source>
</evidence>
<comment type="caution">
    <text evidence="1">The sequence shown here is derived from an EMBL/GenBank/DDBJ whole genome shotgun (WGS) entry which is preliminary data.</text>
</comment>
<reference evidence="1 2" key="1">
    <citation type="submission" date="2017-02" db="EMBL/GenBank/DDBJ databases">
        <title>Whole genome shotgun sequence of Pantoea agglomerans strain AS1 isolated from a cycad, Zamia floridana in Central Florida, USA.</title>
        <authorList>
            <person name="Lata P."/>
            <person name="Govindarajan S."/>
            <person name="Qi F."/>
            <person name="Li J.-L."/>
            <person name="Maurya S.K."/>
            <person name="Sahoo M.K."/>
        </authorList>
    </citation>
    <scope>NUCLEOTIDE SEQUENCE [LARGE SCALE GENOMIC DNA]</scope>
    <source>
        <strain evidence="1 2">AS1</strain>
    </source>
</reference>
<dbReference type="RefSeq" id="WP_081134776.1">
    <property type="nucleotide sequence ID" value="NZ_MWUE01000003.1"/>
</dbReference>
<dbReference type="InterPro" id="IPR032349">
    <property type="entry name" value="DUF4865"/>
</dbReference>
<name>A0A1V9DQG8_9GAMM</name>
<gene>
    <name evidence="1" type="ORF">B2J69_00545</name>
</gene>
<proteinExistence type="predicted"/>
<dbReference type="Proteomes" id="UP000192769">
    <property type="component" value="Unassembled WGS sequence"/>
</dbReference>
<keyword evidence="2" id="KW-1185">Reference proteome</keyword>